<gene>
    <name evidence="2" type="ORF">SAMN05421512_108201</name>
</gene>
<keyword evidence="1" id="KW-0812">Transmembrane</keyword>
<keyword evidence="1" id="KW-1133">Transmembrane helix</keyword>
<dbReference type="AlphaFoldDB" id="A0A285T3S4"/>
<organism evidence="2 3">
    <name type="scientific">Stappia indica</name>
    <dbReference type="NCBI Taxonomy" id="538381"/>
    <lineage>
        <taxon>Bacteria</taxon>
        <taxon>Pseudomonadati</taxon>
        <taxon>Pseudomonadota</taxon>
        <taxon>Alphaproteobacteria</taxon>
        <taxon>Hyphomicrobiales</taxon>
        <taxon>Stappiaceae</taxon>
        <taxon>Stappia</taxon>
    </lineage>
</organism>
<dbReference type="EMBL" id="OBML01000008">
    <property type="protein sequence ID" value="SOC15966.1"/>
    <property type="molecule type" value="Genomic_DNA"/>
</dbReference>
<name>A0A285T3S4_9HYPH</name>
<proteinExistence type="predicted"/>
<keyword evidence="1" id="KW-0472">Membrane</keyword>
<sequence>MSTPVSTQDTVRPVLWPWLLLWVAAPMPLYIWAAVALLL</sequence>
<evidence type="ECO:0000313" key="2">
    <source>
        <dbReference type="EMBL" id="SOC15966.1"/>
    </source>
</evidence>
<keyword evidence="3" id="KW-1185">Reference proteome</keyword>
<dbReference type="STRING" id="538381.GCA_001696535_03047"/>
<evidence type="ECO:0000256" key="1">
    <source>
        <dbReference type="SAM" id="Phobius"/>
    </source>
</evidence>
<accession>A0A285T3S4</accession>
<dbReference type="Proteomes" id="UP000219331">
    <property type="component" value="Unassembled WGS sequence"/>
</dbReference>
<reference evidence="2 3" key="1">
    <citation type="submission" date="2017-08" db="EMBL/GenBank/DDBJ databases">
        <authorList>
            <person name="de Groot N.N."/>
        </authorList>
    </citation>
    <scope>NUCLEOTIDE SEQUENCE [LARGE SCALE GENOMIC DNA]</scope>
    <source>
        <strain evidence="2 3">USBA 352</strain>
    </source>
</reference>
<evidence type="ECO:0000313" key="3">
    <source>
        <dbReference type="Proteomes" id="UP000219331"/>
    </source>
</evidence>
<protein>
    <submittedName>
        <fullName evidence="2">Uncharacterized protein</fullName>
    </submittedName>
</protein>
<feature type="transmembrane region" description="Helical" evidence="1">
    <location>
        <begin position="15"/>
        <end position="38"/>
    </location>
</feature>